<keyword evidence="2" id="KW-1185">Reference proteome</keyword>
<name>A0A4Y2J602_ARAVE</name>
<organism evidence="1 2">
    <name type="scientific">Araneus ventricosus</name>
    <name type="common">Orbweaver spider</name>
    <name type="synonym">Epeira ventricosa</name>
    <dbReference type="NCBI Taxonomy" id="182803"/>
    <lineage>
        <taxon>Eukaryota</taxon>
        <taxon>Metazoa</taxon>
        <taxon>Ecdysozoa</taxon>
        <taxon>Arthropoda</taxon>
        <taxon>Chelicerata</taxon>
        <taxon>Arachnida</taxon>
        <taxon>Araneae</taxon>
        <taxon>Araneomorphae</taxon>
        <taxon>Entelegynae</taxon>
        <taxon>Araneoidea</taxon>
        <taxon>Araneidae</taxon>
        <taxon>Araneus</taxon>
    </lineage>
</organism>
<sequence length="98" mass="11256">MPGSQTSSGMREELMFVRGIYRPSLHTFRITEHMTNARVEKGIIQYTMPQNVCLPSLPNFKTPMPLKLQWLSHELTSQELTSTPDTLHNVMKKSHCRG</sequence>
<reference evidence="1 2" key="1">
    <citation type="journal article" date="2019" name="Sci. Rep.">
        <title>Orb-weaving spider Araneus ventricosus genome elucidates the spidroin gene catalogue.</title>
        <authorList>
            <person name="Kono N."/>
            <person name="Nakamura H."/>
            <person name="Ohtoshi R."/>
            <person name="Moran D.A.P."/>
            <person name="Shinohara A."/>
            <person name="Yoshida Y."/>
            <person name="Fujiwara M."/>
            <person name="Mori M."/>
            <person name="Tomita M."/>
            <person name="Arakawa K."/>
        </authorList>
    </citation>
    <scope>NUCLEOTIDE SEQUENCE [LARGE SCALE GENOMIC DNA]</scope>
</reference>
<evidence type="ECO:0000313" key="1">
    <source>
        <dbReference type="EMBL" id="GBM85059.1"/>
    </source>
</evidence>
<dbReference type="Proteomes" id="UP000499080">
    <property type="component" value="Unassembled WGS sequence"/>
</dbReference>
<gene>
    <name evidence="1" type="ORF">AVEN_31206_1</name>
</gene>
<dbReference type="EMBL" id="BGPR01003204">
    <property type="protein sequence ID" value="GBM85059.1"/>
    <property type="molecule type" value="Genomic_DNA"/>
</dbReference>
<dbReference type="AlphaFoldDB" id="A0A4Y2J602"/>
<accession>A0A4Y2J602</accession>
<proteinExistence type="predicted"/>
<protein>
    <submittedName>
        <fullName evidence="1">Uncharacterized protein</fullName>
    </submittedName>
</protein>
<comment type="caution">
    <text evidence="1">The sequence shown here is derived from an EMBL/GenBank/DDBJ whole genome shotgun (WGS) entry which is preliminary data.</text>
</comment>
<evidence type="ECO:0000313" key="2">
    <source>
        <dbReference type="Proteomes" id="UP000499080"/>
    </source>
</evidence>